<comment type="cofactor">
    <cofactor evidence="2">
        <name>[3Fe-4S] cluster</name>
        <dbReference type="ChEBI" id="CHEBI:21137"/>
    </cofactor>
</comment>
<evidence type="ECO:0000259" key="17">
    <source>
        <dbReference type="Pfam" id="PF01493"/>
    </source>
</evidence>
<dbReference type="CDD" id="cd00982">
    <property type="entry name" value="gltB_C"/>
    <property type="match status" value="1"/>
</dbReference>
<keyword evidence="8" id="KW-0479">Metal-binding</keyword>
<comment type="pathway">
    <text evidence="16">Amino-acid biosynthesis.</text>
</comment>
<keyword evidence="14" id="KW-0314">Glutamate biosynthesis</keyword>
<evidence type="ECO:0000313" key="18">
    <source>
        <dbReference type="EMBL" id="MPN10397.1"/>
    </source>
</evidence>
<dbReference type="GO" id="GO:0006537">
    <property type="term" value="P:glutamate biosynthetic process"/>
    <property type="evidence" value="ECO:0007669"/>
    <property type="project" value="UniProtKB-KW"/>
</dbReference>
<name>A0A645F836_9ZZZZ</name>
<proteinExistence type="inferred from homology"/>
<keyword evidence="11 18" id="KW-0560">Oxidoreductase</keyword>
<dbReference type="InterPro" id="IPR036485">
    <property type="entry name" value="Glu_synth_asu_C_sf"/>
</dbReference>
<evidence type="ECO:0000256" key="3">
    <source>
        <dbReference type="ARBA" id="ARBA00001974"/>
    </source>
</evidence>
<dbReference type="InterPro" id="IPR002489">
    <property type="entry name" value="Glu_synth_asu_C"/>
</dbReference>
<evidence type="ECO:0000256" key="2">
    <source>
        <dbReference type="ARBA" id="ARBA00001927"/>
    </source>
</evidence>
<keyword evidence="13" id="KW-0411">Iron-sulfur</keyword>
<keyword evidence="10" id="KW-0315">Glutamine amidotransferase</keyword>
<dbReference type="AlphaFoldDB" id="A0A645F836"/>
<dbReference type="FunFam" id="2.160.20.60:FF:000001">
    <property type="entry name" value="Glutamate synthase, large subunit"/>
    <property type="match status" value="1"/>
</dbReference>
<evidence type="ECO:0000256" key="13">
    <source>
        <dbReference type="ARBA" id="ARBA00023014"/>
    </source>
</evidence>
<keyword evidence="6" id="KW-0285">Flavoprotein</keyword>
<evidence type="ECO:0000256" key="8">
    <source>
        <dbReference type="ARBA" id="ARBA00022723"/>
    </source>
</evidence>
<evidence type="ECO:0000256" key="1">
    <source>
        <dbReference type="ARBA" id="ARBA00001917"/>
    </source>
</evidence>
<evidence type="ECO:0000256" key="12">
    <source>
        <dbReference type="ARBA" id="ARBA00023004"/>
    </source>
</evidence>
<keyword evidence="7" id="KW-0288">FMN</keyword>
<dbReference type="GO" id="GO:0051538">
    <property type="term" value="F:3 iron, 4 sulfur cluster binding"/>
    <property type="evidence" value="ECO:0007669"/>
    <property type="project" value="UniProtKB-KW"/>
</dbReference>
<evidence type="ECO:0000256" key="5">
    <source>
        <dbReference type="ARBA" id="ARBA00022605"/>
    </source>
</evidence>
<comment type="caution">
    <text evidence="18">The sequence shown here is derived from an EMBL/GenBank/DDBJ whole genome shotgun (WGS) entry which is preliminary data.</text>
</comment>
<gene>
    <name evidence="18" type="primary">gltB_29</name>
    <name evidence="18" type="ORF">SDC9_157692</name>
</gene>
<dbReference type="PANTHER" id="PTHR43100:SF1">
    <property type="entry name" value="GLUTAMATE SYNTHASE [NADPH] SMALL CHAIN"/>
    <property type="match status" value="1"/>
</dbReference>
<dbReference type="GO" id="GO:0016041">
    <property type="term" value="F:glutamate synthase (ferredoxin) activity"/>
    <property type="evidence" value="ECO:0007669"/>
    <property type="project" value="UniProtKB-EC"/>
</dbReference>
<protein>
    <submittedName>
        <fullName evidence="18">Ferredoxin-dependent glutamate synthase 1</fullName>
        <ecNumber evidence="18">1.4.7.1</ecNumber>
    </submittedName>
</protein>
<comment type="cofactor">
    <cofactor evidence="3">
        <name>FAD</name>
        <dbReference type="ChEBI" id="CHEBI:57692"/>
    </cofactor>
</comment>
<reference evidence="18" key="1">
    <citation type="submission" date="2019-08" db="EMBL/GenBank/DDBJ databases">
        <authorList>
            <person name="Kucharzyk K."/>
            <person name="Murdoch R.W."/>
            <person name="Higgins S."/>
            <person name="Loffler F."/>
        </authorList>
    </citation>
    <scope>NUCLEOTIDE SEQUENCE</scope>
</reference>
<evidence type="ECO:0000256" key="15">
    <source>
        <dbReference type="ARBA" id="ARBA00023291"/>
    </source>
</evidence>
<sequence>MLSGTIAMRYGQKGLPEHTISAYFEGSAGQSFGAFLAGGITFYLHGDCNDYLGKGLSGGRIIVAPHKGSNFRPEENIICGNTSLYGATAGEVFISGIAGERFCVRNSGATAVVEGAGDHCCEYMTGGCTVVLGSTGRNFAAGMSGGVAYVLDEKGDFDFYCNMEMVELTLLEEMSDVRELKNLISKHAQYTNSEIAKRILDNWELYVTKFIKVVPIEYKKVLQEKKMAALNEKIAVVERDY</sequence>
<evidence type="ECO:0000256" key="16">
    <source>
        <dbReference type="ARBA" id="ARBA00029440"/>
    </source>
</evidence>
<evidence type="ECO:0000256" key="10">
    <source>
        <dbReference type="ARBA" id="ARBA00022962"/>
    </source>
</evidence>
<dbReference type="Gene3D" id="2.160.20.60">
    <property type="entry name" value="Glutamate synthase, alpha subunit, C-terminal domain"/>
    <property type="match status" value="1"/>
</dbReference>
<evidence type="ECO:0000256" key="6">
    <source>
        <dbReference type="ARBA" id="ARBA00022630"/>
    </source>
</evidence>
<evidence type="ECO:0000256" key="4">
    <source>
        <dbReference type="ARBA" id="ARBA00009716"/>
    </source>
</evidence>
<dbReference type="SUPFAM" id="SSF69336">
    <property type="entry name" value="Alpha subunit of glutamate synthase, C-terminal domain"/>
    <property type="match status" value="1"/>
</dbReference>
<keyword evidence="15" id="KW-0003">3Fe-4S</keyword>
<dbReference type="GO" id="GO:0046872">
    <property type="term" value="F:metal ion binding"/>
    <property type="evidence" value="ECO:0007669"/>
    <property type="project" value="UniProtKB-KW"/>
</dbReference>
<keyword evidence="9" id="KW-0274">FAD</keyword>
<dbReference type="Pfam" id="PF01493">
    <property type="entry name" value="GXGXG"/>
    <property type="match status" value="1"/>
</dbReference>
<comment type="cofactor">
    <cofactor evidence="1">
        <name>FMN</name>
        <dbReference type="ChEBI" id="CHEBI:58210"/>
    </cofactor>
</comment>
<dbReference type="EC" id="1.4.7.1" evidence="18"/>
<evidence type="ECO:0000256" key="14">
    <source>
        <dbReference type="ARBA" id="ARBA00023164"/>
    </source>
</evidence>
<comment type="similarity">
    <text evidence="4">Belongs to the glutamate synthase family.</text>
</comment>
<dbReference type="PANTHER" id="PTHR43100">
    <property type="entry name" value="GLUTAMATE SYNTHASE [NADPH] SMALL CHAIN"/>
    <property type="match status" value="1"/>
</dbReference>
<feature type="domain" description="Glutamate synthase alpha subunit C-terminal" evidence="17">
    <location>
        <begin position="1"/>
        <end position="174"/>
    </location>
</feature>
<evidence type="ECO:0000256" key="9">
    <source>
        <dbReference type="ARBA" id="ARBA00022827"/>
    </source>
</evidence>
<keyword evidence="5" id="KW-0028">Amino-acid biosynthesis</keyword>
<dbReference type="EMBL" id="VSSQ01056543">
    <property type="protein sequence ID" value="MPN10397.1"/>
    <property type="molecule type" value="Genomic_DNA"/>
</dbReference>
<evidence type="ECO:0000256" key="7">
    <source>
        <dbReference type="ARBA" id="ARBA00022643"/>
    </source>
</evidence>
<accession>A0A645F836</accession>
<organism evidence="18">
    <name type="scientific">bioreactor metagenome</name>
    <dbReference type="NCBI Taxonomy" id="1076179"/>
    <lineage>
        <taxon>unclassified sequences</taxon>
        <taxon>metagenomes</taxon>
        <taxon>ecological metagenomes</taxon>
    </lineage>
</organism>
<keyword evidence="12" id="KW-0408">Iron</keyword>
<dbReference type="InterPro" id="IPR051394">
    <property type="entry name" value="Glutamate_Synthase"/>
</dbReference>
<evidence type="ECO:0000256" key="11">
    <source>
        <dbReference type="ARBA" id="ARBA00023002"/>
    </source>
</evidence>